<dbReference type="InterPro" id="IPR050445">
    <property type="entry name" value="Bact_polysacc_biosynth/exp"/>
</dbReference>
<protein>
    <submittedName>
        <fullName evidence="3">Capsular biosynthesis protein</fullName>
    </submittedName>
</protein>
<keyword evidence="4" id="KW-1185">Reference proteome</keyword>
<keyword evidence="2" id="KW-0472">Membrane</keyword>
<dbReference type="GO" id="GO:0005886">
    <property type="term" value="C:plasma membrane"/>
    <property type="evidence" value="ECO:0007669"/>
    <property type="project" value="TreeGrafter"/>
</dbReference>
<reference evidence="3 4" key="1">
    <citation type="submission" date="2015-05" db="EMBL/GenBank/DDBJ databases">
        <authorList>
            <person name="Tang B."/>
            <person name="Yu Y."/>
        </authorList>
    </citation>
    <scope>NUCLEOTIDE SEQUENCE [LARGE SCALE GENOMIC DNA]</scope>
    <source>
        <strain evidence="3 4">DSM 7029</strain>
    </source>
</reference>
<dbReference type="AlphaFoldDB" id="A0A0G3BFU5"/>
<evidence type="ECO:0000256" key="1">
    <source>
        <dbReference type="SAM" id="Coils"/>
    </source>
</evidence>
<dbReference type="KEGG" id="pbh:AAW51_0132"/>
<gene>
    <name evidence="3" type="ORF">AAW51_0132</name>
</gene>
<dbReference type="PANTHER" id="PTHR32309:SF13">
    <property type="entry name" value="FERRIC ENTEROBACTIN TRANSPORT PROTEIN FEPE"/>
    <property type="match status" value="1"/>
</dbReference>
<evidence type="ECO:0000313" key="4">
    <source>
        <dbReference type="Proteomes" id="UP000035352"/>
    </source>
</evidence>
<accession>A0A0G3BFU5</accession>
<dbReference type="EMBL" id="CP011371">
    <property type="protein sequence ID" value="AKJ26823.1"/>
    <property type="molecule type" value="Genomic_DNA"/>
</dbReference>
<dbReference type="STRING" id="413882.AAW51_0132"/>
<proteinExistence type="predicted"/>
<dbReference type="GO" id="GO:0004713">
    <property type="term" value="F:protein tyrosine kinase activity"/>
    <property type="evidence" value="ECO:0007669"/>
    <property type="project" value="TreeGrafter"/>
</dbReference>
<dbReference type="OrthoDB" id="5497849at2"/>
<dbReference type="PATRIC" id="fig|413882.6.peg.136"/>
<organism evidence="3 4">
    <name type="scientific">Caldimonas brevitalea</name>
    <dbReference type="NCBI Taxonomy" id="413882"/>
    <lineage>
        <taxon>Bacteria</taxon>
        <taxon>Pseudomonadati</taxon>
        <taxon>Pseudomonadota</taxon>
        <taxon>Betaproteobacteria</taxon>
        <taxon>Burkholderiales</taxon>
        <taxon>Sphaerotilaceae</taxon>
        <taxon>Caldimonas</taxon>
    </lineage>
</organism>
<sequence>MTFLLKLSPRRMGLLIIGVPMLLALFYYLFFAADRYVSEAIVTVRQSTQEQNPLPGAALLFAGINPPSREDTLYLRQYIHSLEMLRRLDASLGLRAHYESETVDPIYRLYKGTSQEWFLEYYRNRVEVLFDDVSSLLTVRVQGFEPEYAQKVAKAVLEECESFVNAFSHRIAREQMRFAETELQRAAGRLQTAKSELLVFQTKHRLLDPTAQAEASGVLTADLQAALARQEAELRNLRSFLNEDSFQVQALRNQVDALRKQLEAERKRATVGDDNERLSELAAQFQDLKLQAGFAEDSYKLALAAVENARIDATRKMKSLVVIEPPAKPEAALYPRRAYNTVTLLVVCCLVYGITRLVVATIREHQD</sequence>
<keyword evidence="1" id="KW-0175">Coiled coil</keyword>
<evidence type="ECO:0000256" key="2">
    <source>
        <dbReference type="SAM" id="Phobius"/>
    </source>
</evidence>
<keyword evidence="2" id="KW-0812">Transmembrane</keyword>
<dbReference type="Proteomes" id="UP000035352">
    <property type="component" value="Chromosome"/>
</dbReference>
<dbReference type="RefSeq" id="WP_047193076.1">
    <property type="nucleotide sequence ID" value="NZ_CP011371.1"/>
</dbReference>
<feature type="transmembrane region" description="Helical" evidence="2">
    <location>
        <begin position="12"/>
        <end position="31"/>
    </location>
</feature>
<keyword evidence="2" id="KW-1133">Transmembrane helix</keyword>
<feature type="transmembrane region" description="Helical" evidence="2">
    <location>
        <begin position="338"/>
        <end position="359"/>
    </location>
</feature>
<dbReference type="PANTHER" id="PTHR32309">
    <property type="entry name" value="TYROSINE-PROTEIN KINASE"/>
    <property type="match status" value="1"/>
</dbReference>
<feature type="coiled-coil region" evidence="1">
    <location>
        <begin position="241"/>
        <end position="268"/>
    </location>
</feature>
<name>A0A0G3BFU5_9BURK</name>
<evidence type="ECO:0000313" key="3">
    <source>
        <dbReference type="EMBL" id="AKJ26823.1"/>
    </source>
</evidence>